<dbReference type="AlphaFoldDB" id="A0A0A9H081"/>
<reference evidence="2" key="2">
    <citation type="journal article" date="2015" name="Data Brief">
        <title>Shoot transcriptome of the giant reed, Arundo donax.</title>
        <authorList>
            <person name="Barrero R.A."/>
            <person name="Guerrero F.D."/>
            <person name="Moolhuijzen P."/>
            <person name="Goolsby J.A."/>
            <person name="Tidwell J."/>
            <person name="Bellgard S.E."/>
            <person name="Bellgard M.I."/>
        </authorList>
    </citation>
    <scope>NUCLEOTIDE SEQUENCE</scope>
    <source>
        <tissue evidence="2">Shoot tissue taken approximately 20 cm above the soil surface</tissue>
    </source>
</reference>
<reference evidence="2" key="1">
    <citation type="submission" date="2014-09" db="EMBL/GenBank/DDBJ databases">
        <authorList>
            <person name="Magalhaes I.L.F."/>
            <person name="Oliveira U."/>
            <person name="Santos F.R."/>
            <person name="Vidigal T.H.D.A."/>
            <person name="Brescovit A.D."/>
            <person name="Santos A.J."/>
        </authorList>
    </citation>
    <scope>NUCLEOTIDE SEQUENCE</scope>
    <source>
        <tissue evidence="2">Shoot tissue taken approximately 20 cm above the soil surface</tissue>
    </source>
</reference>
<evidence type="ECO:0000256" key="1">
    <source>
        <dbReference type="SAM" id="MobiDB-lite"/>
    </source>
</evidence>
<dbReference type="EMBL" id="GBRH01167729">
    <property type="protein sequence ID" value="JAE30167.1"/>
    <property type="molecule type" value="Transcribed_RNA"/>
</dbReference>
<protein>
    <submittedName>
        <fullName evidence="2">Uncharacterized protein</fullName>
    </submittedName>
</protein>
<organism evidence="2">
    <name type="scientific">Arundo donax</name>
    <name type="common">Giant reed</name>
    <name type="synonym">Donax arundinaceus</name>
    <dbReference type="NCBI Taxonomy" id="35708"/>
    <lineage>
        <taxon>Eukaryota</taxon>
        <taxon>Viridiplantae</taxon>
        <taxon>Streptophyta</taxon>
        <taxon>Embryophyta</taxon>
        <taxon>Tracheophyta</taxon>
        <taxon>Spermatophyta</taxon>
        <taxon>Magnoliopsida</taxon>
        <taxon>Liliopsida</taxon>
        <taxon>Poales</taxon>
        <taxon>Poaceae</taxon>
        <taxon>PACMAD clade</taxon>
        <taxon>Arundinoideae</taxon>
        <taxon>Arundineae</taxon>
        <taxon>Arundo</taxon>
    </lineage>
</organism>
<feature type="compositionally biased region" description="Low complexity" evidence="1">
    <location>
        <begin position="61"/>
        <end position="74"/>
    </location>
</feature>
<accession>A0A0A9H081</accession>
<sequence length="106" mass="11136">MRQDTLTSPSVLASSGGARQNPAAAERTRRPGSGATRRAASRARVGSLSSSLCSVRYARRPAPSIAEHSSSSSEKPARREARMESTLTASDSTARHAAVNAERAVE</sequence>
<name>A0A0A9H081_ARUDO</name>
<proteinExistence type="predicted"/>
<evidence type="ECO:0000313" key="2">
    <source>
        <dbReference type="EMBL" id="JAE30167.1"/>
    </source>
</evidence>
<feature type="region of interest" description="Disordered" evidence="1">
    <location>
        <begin position="1"/>
        <end position="106"/>
    </location>
</feature>
<feature type="compositionally biased region" description="Low complexity" evidence="1">
    <location>
        <begin position="31"/>
        <end position="52"/>
    </location>
</feature>
<feature type="compositionally biased region" description="Polar residues" evidence="1">
    <location>
        <begin position="1"/>
        <end position="13"/>
    </location>
</feature>